<dbReference type="EMBL" id="NEXK01000105">
    <property type="protein sequence ID" value="PSN93509.1"/>
    <property type="molecule type" value="Genomic_DNA"/>
</dbReference>
<feature type="domain" description="Transcription regulator TrmB C-terminal" evidence="1">
    <location>
        <begin position="35"/>
        <end position="81"/>
    </location>
</feature>
<dbReference type="AlphaFoldDB" id="A0A2R6B4D3"/>
<evidence type="ECO:0000259" key="1">
    <source>
        <dbReference type="Pfam" id="PF11495"/>
    </source>
</evidence>
<name>A0A2R6B4D3_9ARCH</name>
<organism evidence="2 3">
    <name type="scientific">Candidatus Marsarchaeota G2 archaeon ECH_B_SAG-C16</name>
    <dbReference type="NCBI Taxonomy" id="1978163"/>
    <lineage>
        <taxon>Archaea</taxon>
        <taxon>Candidatus Marsarchaeota</taxon>
        <taxon>Candidatus Marsarchaeota group 2</taxon>
    </lineage>
</organism>
<dbReference type="Pfam" id="PF11495">
    <property type="entry name" value="Regulator_TrmB"/>
    <property type="match status" value="1"/>
</dbReference>
<gene>
    <name evidence="2" type="ORF">B9Q09_05715</name>
</gene>
<evidence type="ECO:0000313" key="2">
    <source>
        <dbReference type="EMBL" id="PSN93509.1"/>
    </source>
</evidence>
<evidence type="ECO:0000313" key="3">
    <source>
        <dbReference type="Proteomes" id="UP000240681"/>
    </source>
</evidence>
<dbReference type="InterPro" id="IPR021586">
    <property type="entry name" value="Tscrpt_reg_TrmB_C"/>
</dbReference>
<proteinExistence type="predicted"/>
<reference evidence="2 3" key="1">
    <citation type="submission" date="2017-04" db="EMBL/GenBank/DDBJ databases">
        <title>Novel microbial lineages endemic to geothermal iron-oxide mats fill important gaps in the evolutionary history of Archaea.</title>
        <authorList>
            <person name="Jay Z.J."/>
            <person name="Beam J.P."/>
            <person name="Dlakic M."/>
            <person name="Rusch D.B."/>
            <person name="Kozubal M.A."/>
            <person name="Inskeep W.P."/>
        </authorList>
    </citation>
    <scope>NUCLEOTIDE SEQUENCE [LARGE SCALE GENOMIC DNA]</scope>
    <source>
        <strain evidence="2">ECH_B_SAG-C16</strain>
    </source>
</reference>
<dbReference type="Proteomes" id="UP000240681">
    <property type="component" value="Unassembled WGS sequence"/>
</dbReference>
<accession>A0A2R6B4D3</accession>
<comment type="caution">
    <text evidence="2">The sequence shown here is derived from an EMBL/GenBank/DDBJ whole genome shotgun (WGS) entry which is preliminary data.</text>
</comment>
<sequence length="105" mass="11398">MFEAAIRELRSGEKKLSSLYRNPASAGDGSKPIAWFVKGRRNTVSTLQSIIEEASAEILMEQPLSLLSSTLGRLATKSKRGGKYTFCSTVGSRLMRLSGDSSRAV</sequence>
<protein>
    <recommendedName>
        <fullName evidence="1">Transcription regulator TrmB C-terminal domain-containing protein</fullName>
    </recommendedName>
</protein>